<dbReference type="Gene3D" id="2.20.25.80">
    <property type="entry name" value="WRKY domain"/>
    <property type="match status" value="1"/>
</dbReference>
<dbReference type="GO" id="GO:0003700">
    <property type="term" value="F:DNA-binding transcription factor activity"/>
    <property type="evidence" value="ECO:0007669"/>
    <property type="project" value="InterPro"/>
</dbReference>
<dbReference type="OrthoDB" id="1429533at2759"/>
<dbReference type="PANTHER" id="PTHR32096:SF61">
    <property type="entry name" value="WRKY TRANSCRIPTION FACTOR 22"/>
    <property type="match status" value="1"/>
</dbReference>
<keyword evidence="3" id="KW-0238">DNA-binding</keyword>
<organism evidence="7 8">
    <name type="scientific">Solanum commersonii</name>
    <name type="common">Commerson's wild potato</name>
    <name type="synonym">Commerson's nightshade</name>
    <dbReference type="NCBI Taxonomy" id="4109"/>
    <lineage>
        <taxon>Eukaryota</taxon>
        <taxon>Viridiplantae</taxon>
        <taxon>Streptophyta</taxon>
        <taxon>Embryophyta</taxon>
        <taxon>Tracheophyta</taxon>
        <taxon>Spermatophyta</taxon>
        <taxon>Magnoliopsida</taxon>
        <taxon>eudicotyledons</taxon>
        <taxon>Gunneridae</taxon>
        <taxon>Pentapetalae</taxon>
        <taxon>asterids</taxon>
        <taxon>lamiids</taxon>
        <taxon>Solanales</taxon>
        <taxon>Solanaceae</taxon>
        <taxon>Solanoideae</taxon>
        <taxon>Solaneae</taxon>
        <taxon>Solanum</taxon>
    </lineage>
</organism>
<evidence type="ECO:0000256" key="3">
    <source>
        <dbReference type="ARBA" id="ARBA00023125"/>
    </source>
</evidence>
<dbReference type="GO" id="GO:0005634">
    <property type="term" value="C:nucleus"/>
    <property type="evidence" value="ECO:0007669"/>
    <property type="project" value="UniProtKB-SubCell"/>
</dbReference>
<proteinExistence type="predicted"/>
<sequence>MEDNDWDLSVVVRSCNINKPNDVTAPNTGLVTSKNDDWNIFDKKFAADMPNFNDLFEIFSIDFSVAHQKKSNDQVIITDQTFNQEMYLHPIQSNQFSQQIILPSLPTTIMCVPTTTTTPQESIYLQQKLEKSNDQVIIMNQNDNLYLDPIQQTQFSQQIFLPTLPTTITCMPTKTITSQELIDPQQQFKKLNDQVIIIDQNKNQEMYLHPIQSTQFRQQFFLPPLPTMITCVPTTTTPQQSIDLQQQLVIHDQVYPNFTMPMQTPLIKTFKRKNQSTRVFYEVLQEELTNDKWAWRKYGQKSIKGSPFLRNYFKCSTSGSCRATKIIEKSPKNENYFLVSYSGEHNHDPTTYRRSLALYNNSSKRKLPKSINIVPKELNLNASSSSSKRAKHFKVDASSISPTAPTLEIERNNEMVDVVLENKDDIEEEENTHDNIIFMDFEELQELLLPSYGDEMDKRN</sequence>
<reference evidence="7 8" key="1">
    <citation type="submission" date="2020-09" db="EMBL/GenBank/DDBJ databases">
        <title>De no assembly of potato wild relative species, Solanum commersonii.</title>
        <authorList>
            <person name="Cho K."/>
        </authorList>
    </citation>
    <scope>NUCLEOTIDE SEQUENCE [LARGE SCALE GENOMIC DNA]</scope>
    <source>
        <strain evidence="7">LZ3.2</strain>
        <tissue evidence="7">Leaf</tissue>
    </source>
</reference>
<accession>A0A9J5ZY03</accession>
<keyword evidence="4" id="KW-0804">Transcription</keyword>
<keyword evidence="2" id="KW-0805">Transcription regulation</keyword>
<evidence type="ECO:0000256" key="2">
    <source>
        <dbReference type="ARBA" id="ARBA00023015"/>
    </source>
</evidence>
<dbReference type="SMART" id="SM00774">
    <property type="entry name" value="WRKY"/>
    <property type="match status" value="1"/>
</dbReference>
<dbReference type="AlphaFoldDB" id="A0A9J5ZY03"/>
<dbReference type="PANTHER" id="PTHR32096">
    <property type="entry name" value="WRKY TRANSCRIPTION FACTOR 30-RELATED-RELATED"/>
    <property type="match status" value="1"/>
</dbReference>
<evidence type="ECO:0000256" key="1">
    <source>
        <dbReference type="ARBA" id="ARBA00004123"/>
    </source>
</evidence>
<name>A0A9J5ZY03_SOLCO</name>
<dbReference type="InterPro" id="IPR036576">
    <property type="entry name" value="WRKY_dom_sf"/>
</dbReference>
<keyword evidence="8" id="KW-1185">Reference proteome</keyword>
<evidence type="ECO:0000313" key="7">
    <source>
        <dbReference type="EMBL" id="KAG5617120.1"/>
    </source>
</evidence>
<evidence type="ECO:0000259" key="6">
    <source>
        <dbReference type="PROSITE" id="PS50811"/>
    </source>
</evidence>
<dbReference type="Pfam" id="PF03106">
    <property type="entry name" value="WRKY"/>
    <property type="match status" value="1"/>
</dbReference>
<dbReference type="Proteomes" id="UP000824120">
    <property type="component" value="Chromosome 3"/>
</dbReference>
<dbReference type="GO" id="GO:0000976">
    <property type="term" value="F:transcription cis-regulatory region binding"/>
    <property type="evidence" value="ECO:0007669"/>
    <property type="project" value="TreeGrafter"/>
</dbReference>
<comment type="subcellular location">
    <subcellularLocation>
        <location evidence="1">Nucleus</location>
    </subcellularLocation>
</comment>
<feature type="domain" description="WRKY" evidence="6">
    <location>
        <begin position="284"/>
        <end position="350"/>
    </location>
</feature>
<evidence type="ECO:0000256" key="4">
    <source>
        <dbReference type="ARBA" id="ARBA00023163"/>
    </source>
</evidence>
<dbReference type="InterPro" id="IPR003657">
    <property type="entry name" value="WRKY_dom"/>
</dbReference>
<dbReference type="InterPro" id="IPR044810">
    <property type="entry name" value="WRKY_plant"/>
</dbReference>
<gene>
    <name evidence="7" type="ORF">H5410_016944</name>
</gene>
<dbReference type="EMBL" id="JACXVP010000003">
    <property type="protein sequence ID" value="KAG5617120.1"/>
    <property type="molecule type" value="Genomic_DNA"/>
</dbReference>
<dbReference type="PROSITE" id="PS50811">
    <property type="entry name" value="WRKY"/>
    <property type="match status" value="1"/>
</dbReference>
<comment type="caution">
    <text evidence="7">The sequence shown here is derived from an EMBL/GenBank/DDBJ whole genome shotgun (WGS) entry which is preliminary data.</text>
</comment>
<evidence type="ECO:0000313" key="8">
    <source>
        <dbReference type="Proteomes" id="UP000824120"/>
    </source>
</evidence>
<evidence type="ECO:0000256" key="5">
    <source>
        <dbReference type="ARBA" id="ARBA00023242"/>
    </source>
</evidence>
<protein>
    <recommendedName>
        <fullName evidence="6">WRKY domain-containing protein</fullName>
    </recommendedName>
</protein>
<dbReference type="SUPFAM" id="SSF118290">
    <property type="entry name" value="WRKY DNA-binding domain"/>
    <property type="match status" value="1"/>
</dbReference>
<keyword evidence="5" id="KW-0539">Nucleus</keyword>